<keyword evidence="2" id="KW-0547">Nucleotide-binding</keyword>
<dbReference type="InterPro" id="IPR050203">
    <property type="entry name" value="Trp-tRNA_synthetase"/>
</dbReference>
<gene>
    <name evidence="6" type="ORF">METZ01_LOCUS361976</name>
</gene>
<feature type="non-terminal residue" evidence="6">
    <location>
        <position position="1"/>
    </location>
</feature>
<dbReference type="AlphaFoldDB" id="A0A382SHQ2"/>
<dbReference type="InterPro" id="IPR014729">
    <property type="entry name" value="Rossmann-like_a/b/a_fold"/>
</dbReference>
<dbReference type="PANTHER" id="PTHR43766">
    <property type="entry name" value="TRYPTOPHAN--TRNA LIGASE, MITOCHONDRIAL"/>
    <property type="match status" value="1"/>
</dbReference>
<dbReference type="SUPFAM" id="SSF52374">
    <property type="entry name" value="Nucleotidylyl transferase"/>
    <property type="match status" value="1"/>
</dbReference>
<proteinExistence type="predicted"/>
<keyword evidence="1" id="KW-0436">Ligase</keyword>
<dbReference type="InterPro" id="IPR002305">
    <property type="entry name" value="aa-tRNA-synth_Ic"/>
</dbReference>
<evidence type="ECO:0000256" key="2">
    <source>
        <dbReference type="ARBA" id="ARBA00022741"/>
    </source>
</evidence>
<sequence length="56" mass="5927">VGDSRNARRPATATGTVAVVARVFSGIKPTGSVQLGNYLGALRNWVSMQDEADCVY</sequence>
<dbReference type="Gene3D" id="3.40.50.620">
    <property type="entry name" value="HUPs"/>
    <property type="match status" value="1"/>
</dbReference>
<dbReference type="GO" id="GO:0006436">
    <property type="term" value="P:tryptophanyl-tRNA aminoacylation"/>
    <property type="evidence" value="ECO:0007669"/>
    <property type="project" value="TreeGrafter"/>
</dbReference>
<dbReference type="GO" id="GO:0005829">
    <property type="term" value="C:cytosol"/>
    <property type="evidence" value="ECO:0007669"/>
    <property type="project" value="TreeGrafter"/>
</dbReference>
<organism evidence="6">
    <name type="scientific">marine metagenome</name>
    <dbReference type="NCBI Taxonomy" id="408172"/>
    <lineage>
        <taxon>unclassified sequences</taxon>
        <taxon>metagenomes</taxon>
        <taxon>ecological metagenomes</taxon>
    </lineage>
</organism>
<evidence type="ECO:0000313" key="6">
    <source>
        <dbReference type="EMBL" id="SVD09122.1"/>
    </source>
</evidence>
<evidence type="ECO:0000256" key="4">
    <source>
        <dbReference type="ARBA" id="ARBA00022917"/>
    </source>
</evidence>
<dbReference type="Pfam" id="PF00579">
    <property type="entry name" value="tRNA-synt_1b"/>
    <property type="match status" value="1"/>
</dbReference>
<keyword evidence="4" id="KW-0648">Protein biosynthesis</keyword>
<keyword evidence="5" id="KW-0030">Aminoacyl-tRNA synthetase</keyword>
<evidence type="ECO:0000256" key="1">
    <source>
        <dbReference type="ARBA" id="ARBA00022598"/>
    </source>
</evidence>
<feature type="non-terminal residue" evidence="6">
    <location>
        <position position="56"/>
    </location>
</feature>
<evidence type="ECO:0000256" key="5">
    <source>
        <dbReference type="ARBA" id="ARBA00023146"/>
    </source>
</evidence>
<dbReference type="GO" id="GO:0004830">
    <property type="term" value="F:tryptophan-tRNA ligase activity"/>
    <property type="evidence" value="ECO:0007669"/>
    <property type="project" value="TreeGrafter"/>
</dbReference>
<reference evidence="6" key="1">
    <citation type="submission" date="2018-05" db="EMBL/GenBank/DDBJ databases">
        <authorList>
            <person name="Lanie J.A."/>
            <person name="Ng W.-L."/>
            <person name="Kazmierczak K.M."/>
            <person name="Andrzejewski T.M."/>
            <person name="Davidsen T.M."/>
            <person name="Wayne K.J."/>
            <person name="Tettelin H."/>
            <person name="Glass J.I."/>
            <person name="Rusch D."/>
            <person name="Podicherti R."/>
            <person name="Tsui H.-C.T."/>
            <person name="Winkler M.E."/>
        </authorList>
    </citation>
    <scope>NUCLEOTIDE SEQUENCE</scope>
</reference>
<keyword evidence="3" id="KW-0067">ATP-binding</keyword>
<protein>
    <submittedName>
        <fullName evidence="6">Uncharacterized protein</fullName>
    </submittedName>
</protein>
<dbReference type="PANTHER" id="PTHR43766:SF1">
    <property type="entry name" value="TRYPTOPHAN--TRNA LIGASE, MITOCHONDRIAL"/>
    <property type="match status" value="1"/>
</dbReference>
<accession>A0A382SHQ2</accession>
<dbReference type="EMBL" id="UINC01129005">
    <property type="protein sequence ID" value="SVD09122.1"/>
    <property type="molecule type" value="Genomic_DNA"/>
</dbReference>
<name>A0A382SHQ2_9ZZZZ</name>
<dbReference type="GO" id="GO:0005524">
    <property type="term" value="F:ATP binding"/>
    <property type="evidence" value="ECO:0007669"/>
    <property type="project" value="UniProtKB-KW"/>
</dbReference>
<evidence type="ECO:0000256" key="3">
    <source>
        <dbReference type="ARBA" id="ARBA00022840"/>
    </source>
</evidence>